<evidence type="ECO:0000313" key="4">
    <source>
        <dbReference type="Proteomes" id="UP001482620"/>
    </source>
</evidence>
<feature type="domain" description="Lipid-binding serum glycoprotein C-terminal" evidence="2">
    <location>
        <begin position="1"/>
        <end position="147"/>
    </location>
</feature>
<keyword evidence="4" id="KW-1185">Reference proteome</keyword>
<dbReference type="SUPFAM" id="SSF55394">
    <property type="entry name" value="Bactericidal permeability-increasing protein, BPI"/>
    <property type="match status" value="1"/>
</dbReference>
<dbReference type="InterPro" id="IPR001124">
    <property type="entry name" value="Lipid-bd_serum_glycop_C"/>
</dbReference>
<dbReference type="InterPro" id="IPR032942">
    <property type="entry name" value="BPI/LBP/Plunc"/>
</dbReference>
<keyword evidence="1" id="KW-0929">Antimicrobial</keyword>
<comment type="domain">
    <text evidence="1">The N- and C-terminal barrels adopt an identical fold despite having only 13% of conserved residues.</text>
</comment>
<gene>
    <name evidence="3" type="ORF">ILYODFUR_029285</name>
</gene>
<evidence type="ECO:0000259" key="2">
    <source>
        <dbReference type="SMART" id="SM00329"/>
    </source>
</evidence>
<dbReference type="Proteomes" id="UP001482620">
    <property type="component" value="Unassembled WGS sequence"/>
</dbReference>
<dbReference type="InterPro" id="IPR017943">
    <property type="entry name" value="Bactericidal_perm-incr_a/b_dom"/>
</dbReference>
<dbReference type="EMBL" id="JAHRIQ010062069">
    <property type="protein sequence ID" value="MEQ2241824.1"/>
    <property type="molecule type" value="Genomic_DNA"/>
</dbReference>
<reference evidence="3 4" key="1">
    <citation type="submission" date="2021-06" db="EMBL/GenBank/DDBJ databases">
        <authorList>
            <person name="Palmer J.M."/>
        </authorList>
    </citation>
    <scope>NUCLEOTIDE SEQUENCE [LARGE SCALE GENOMIC DNA]</scope>
    <source>
        <strain evidence="4">if_2019</strain>
        <tissue evidence="3">Muscle</tissue>
    </source>
</reference>
<evidence type="ECO:0000313" key="3">
    <source>
        <dbReference type="EMBL" id="MEQ2241824.1"/>
    </source>
</evidence>
<comment type="domain">
    <text evidence="1">The N-terminal region may be exposed to the interior of the granule, whereas the C-terminal portion may be embedded in the membrane. During phagocytosis and degranulation, proteases may be released and activated and cleave BPI at the junction of the N- and C-terminal portions of the molecule, providing controlled release of the N-terminal antibacterial fragment when bacteria are ingested.</text>
</comment>
<name>A0ABV0UA61_9TELE</name>
<dbReference type="SMART" id="SM00329">
    <property type="entry name" value="BPI2"/>
    <property type="match status" value="1"/>
</dbReference>
<dbReference type="PANTHER" id="PTHR10504">
    <property type="entry name" value="BACTERICIDAL PERMEABILITY-INCREASING BPI PROTEIN-RELATED"/>
    <property type="match status" value="1"/>
</dbReference>
<comment type="subunit">
    <text evidence="1">Monomer. Homodimer; disulfide-linked.</text>
</comment>
<sequence>MLPKMFPGLLMNLMVYAREAPVFSFQPGAAVLGAQVSAKAVAIEPNGTQVPLFKLNIDSNITSKLMIDKGKLMGSVMLDNITLTLASTEIGVFKTDSLEKVVKIGMGLALGKVNATLGKGIILPRMKHIQLVNTVLKMEKGFVAISSDAETLQTDRSSYL</sequence>
<dbReference type="Pfam" id="PF02886">
    <property type="entry name" value="LBP_BPI_CETP_C"/>
    <property type="match status" value="1"/>
</dbReference>
<accession>A0ABV0UA61</accession>
<keyword evidence="1" id="KW-0325">Glycoprotein</keyword>
<evidence type="ECO:0000256" key="1">
    <source>
        <dbReference type="RuleBase" id="RU369039"/>
    </source>
</evidence>
<organism evidence="3 4">
    <name type="scientific">Ilyodon furcidens</name>
    <name type="common">goldbreast splitfin</name>
    <dbReference type="NCBI Taxonomy" id="33524"/>
    <lineage>
        <taxon>Eukaryota</taxon>
        <taxon>Metazoa</taxon>
        <taxon>Chordata</taxon>
        <taxon>Craniata</taxon>
        <taxon>Vertebrata</taxon>
        <taxon>Euteleostomi</taxon>
        <taxon>Actinopterygii</taxon>
        <taxon>Neopterygii</taxon>
        <taxon>Teleostei</taxon>
        <taxon>Neoteleostei</taxon>
        <taxon>Acanthomorphata</taxon>
        <taxon>Ovalentaria</taxon>
        <taxon>Atherinomorphae</taxon>
        <taxon>Cyprinodontiformes</taxon>
        <taxon>Goodeidae</taxon>
        <taxon>Ilyodon</taxon>
    </lineage>
</organism>
<keyword evidence="1" id="KW-0044">Antibiotic</keyword>
<comment type="subcellular location">
    <subcellularLocation>
        <location evidence="1">Secreted</location>
    </subcellularLocation>
</comment>
<keyword evidence="1" id="KW-0399">Innate immunity</keyword>
<proteinExistence type="predicted"/>
<dbReference type="PANTHER" id="PTHR10504:SF132">
    <property type="entry name" value="BACTERICIDAL PERMEABILITY-INCREASING PROTEIN"/>
    <property type="match status" value="1"/>
</dbReference>
<protein>
    <recommendedName>
        <fullName evidence="1">Bactericidal permeability-increasing protein</fullName>
        <shortName evidence="1">BPI</shortName>
    </recommendedName>
</protein>
<keyword evidence="1" id="KW-1015">Disulfide bond</keyword>
<dbReference type="Gene3D" id="3.15.20.10">
    <property type="entry name" value="Bactericidal permeability-increasing protein, domain 2"/>
    <property type="match status" value="1"/>
</dbReference>
<keyword evidence="1" id="KW-0732">Signal</keyword>
<comment type="function">
    <text evidence="1">The cytotoxic action of BPI is limited to many species of Gram-negative bacteria; this specificity may be explained by a strong affinity of the very basic N-terminal half for the negatively charged lipopolysaccharides that are unique to the Gram-negative bacterial outer envelope.</text>
</comment>
<keyword evidence="1" id="KW-0391">Immunity</keyword>
<keyword evidence="1" id="KW-0964">Secreted</keyword>
<comment type="caution">
    <text evidence="3">The sequence shown here is derived from an EMBL/GenBank/DDBJ whole genome shotgun (WGS) entry which is preliminary data.</text>
</comment>